<dbReference type="FunFam" id="1.10.1410.40:FF:000007">
    <property type="entry name" value="Cyclic GMP-AMP synthase"/>
    <property type="match status" value="1"/>
</dbReference>
<proteinExistence type="inferred from homology"/>
<dbReference type="GO" id="GO:0003682">
    <property type="term" value="F:chromatin binding"/>
    <property type="evidence" value="ECO:0007669"/>
    <property type="project" value="TreeGrafter"/>
</dbReference>
<evidence type="ECO:0000313" key="5">
    <source>
        <dbReference type="Ensembl" id="ENSPNAP00000053606.1"/>
    </source>
</evidence>
<comment type="similarity">
    <text evidence="1">Belongs to the mab-21 family.</text>
</comment>
<dbReference type="GO" id="GO:0061501">
    <property type="term" value="F:2',3'-cyclic GMP-AMP synthase activity"/>
    <property type="evidence" value="ECO:0007669"/>
    <property type="project" value="TreeGrafter"/>
</dbReference>
<evidence type="ECO:0000313" key="6">
    <source>
        <dbReference type="Proteomes" id="UP001501920"/>
    </source>
</evidence>
<reference evidence="5 6" key="1">
    <citation type="submission" date="2020-10" db="EMBL/GenBank/DDBJ databases">
        <title>Pygocentrus nattereri (red-bellied piranha) genome, fPygNat1, primary haplotype.</title>
        <authorList>
            <person name="Myers G."/>
            <person name="Meyer A."/>
            <person name="Karagic N."/>
            <person name="Pippel M."/>
            <person name="Winkler S."/>
            <person name="Tracey A."/>
            <person name="Wood J."/>
            <person name="Formenti G."/>
            <person name="Howe K."/>
            <person name="Fedrigo O."/>
            <person name="Jarvis E.D."/>
        </authorList>
    </citation>
    <scope>NUCLEOTIDE SEQUENCE [LARGE SCALE GENOMIC DNA]</scope>
</reference>
<evidence type="ECO:0000259" key="4">
    <source>
        <dbReference type="Pfam" id="PF20266"/>
    </source>
</evidence>
<dbReference type="GO" id="GO:0071360">
    <property type="term" value="P:cellular response to exogenous dsRNA"/>
    <property type="evidence" value="ECO:0007669"/>
    <property type="project" value="TreeGrafter"/>
</dbReference>
<dbReference type="GO" id="GO:0038001">
    <property type="term" value="P:paracrine signaling"/>
    <property type="evidence" value="ECO:0007669"/>
    <property type="project" value="TreeGrafter"/>
</dbReference>
<dbReference type="GO" id="GO:2000042">
    <property type="term" value="P:negative regulation of double-strand break repair via homologous recombination"/>
    <property type="evidence" value="ECO:0007669"/>
    <property type="project" value="TreeGrafter"/>
</dbReference>
<dbReference type="InterPro" id="IPR046906">
    <property type="entry name" value="Mab-21_HhH/H2TH-like"/>
</dbReference>
<dbReference type="GO" id="GO:0002218">
    <property type="term" value="P:activation of innate immune response"/>
    <property type="evidence" value="ECO:0007669"/>
    <property type="project" value="TreeGrafter"/>
</dbReference>
<dbReference type="Ensembl" id="ENSPNAT00000045765.1">
    <property type="protein sequence ID" value="ENSPNAP00000053606.1"/>
    <property type="gene ID" value="ENSPNAG00000026075.2"/>
</dbReference>
<evidence type="ECO:0000259" key="3">
    <source>
        <dbReference type="Pfam" id="PF03281"/>
    </source>
</evidence>
<keyword evidence="6" id="KW-1185">Reference proteome</keyword>
<feature type="transmembrane region" description="Helical" evidence="2">
    <location>
        <begin position="459"/>
        <end position="481"/>
    </location>
</feature>
<dbReference type="GO" id="GO:0006974">
    <property type="term" value="P:DNA damage response"/>
    <property type="evidence" value="ECO:0007669"/>
    <property type="project" value="TreeGrafter"/>
</dbReference>
<dbReference type="Pfam" id="PF20266">
    <property type="entry name" value="Mab-21_C"/>
    <property type="match status" value="1"/>
</dbReference>
<dbReference type="GO" id="GO:0005634">
    <property type="term" value="C:nucleus"/>
    <property type="evidence" value="ECO:0007669"/>
    <property type="project" value="TreeGrafter"/>
</dbReference>
<dbReference type="GeneTree" id="ENSGT01050000244827"/>
<dbReference type="Proteomes" id="UP001501920">
    <property type="component" value="Chromosome 27"/>
</dbReference>
<dbReference type="GO" id="GO:0003690">
    <property type="term" value="F:double-stranded DNA binding"/>
    <property type="evidence" value="ECO:0007669"/>
    <property type="project" value="TreeGrafter"/>
</dbReference>
<evidence type="ECO:0008006" key="7">
    <source>
        <dbReference type="Google" id="ProtNLM"/>
    </source>
</evidence>
<dbReference type="Pfam" id="PF03281">
    <property type="entry name" value="Mab-21"/>
    <property type="match status" value="1"/>
</dbReference>
<keyword evidence="2" id="KW-1133">Transmembrane helix</keyword>
<dbReference type="InterPro" id="IPR024810">
    <property type="entry name" value="MAB21L/cGLR"/>
</dbReference>
<dbReference type="GO" id="GO:0005829">
    <property type="term" value="C:cytosol"/>
    <property type="evidence" value="ECO:0007669"/>
    <property type="project" value="TreeGrafter"/>
</dbReference>
<dbReference type="GO" id="GO:0035861">
    <property type="term" value="C:site of double-strand break"/>
    <property type="evidence" value="ECO:0007669"/>
    <property type="project" value="TreeGrafter"/>
</dbReference>
<organism evidence="5 6">
    <name type="scientific">Pygocentrus nattereri</name>
    <name type="common">Red-bellied piranha</name>
    <dbReference type="NCBI Taxonomy" id="42514"/>
    <lineage>
        <taxon>Eukaryota</taxon>
        <taxon>Metazoa</taxon>
        <taxon>Chordata</taxon>
        <taxon>Craniata</taxon>
        <taxon>Vertebrata</taxon>
        <taxon>Euteleostomi</taxon>
        <taxon>Actinopterygii</taxon>
        <taxon>Neopterygii</taxon>
        <taxon>Teleostei</taxon>
        <taxon>Ostariophysi</taxon>
        <taxon>Characiformes</taxon>
        <taxon>Characoidei</taxon>
        <taxon>Pygocentrus</taxon>
    </lineage>
</organism>
<evidence type="ECO:0000256" key="1">
    <source>
        <dbReference type="ARBA" id="ARBA00008307"/>
    </source>
</evidence>
<dbReference type="SMART" id="SM01265">
    <property type="entry name" value="Mab-21"/>
    <property type="match status" value="1"/>
</dbReference>
<dbReference type="Gene3D" id="3.30.460.90">
    <property type="match status" value="1"/>
</dbReference>
<protein>
    <recommendedName>
        <fullName evidence="7">Cyclic GMP-AMP synthase</fullName>
    </recommendedName>
</protein>
<feature type="domain" description="Mab-21-like HhH/H2TH-like" evidence="4">
    <location>
        <begin position="303"/>
        <end position="397"/>
    </location>
</feature>
<keyword evidence="2" id="KW-0472">Membrane</keyword>
<keyword evidence="2" id="KW-0812">Transmembrane</keyword>
<sequence>MFQLKRTHLKLSEILTPDEALTQLSLFQGESGAESMAVEVLPISPDLDRLIRQRGRDLRLRQVERQHAVKLVNTLVTNLQKFLKDNKEQPFFRDMSVLTTGSYYELVKINKPNEFDIMLKLKTPRLAWTELKDYNGLFYTVSLTRRTRSEIRSFLLEDELTISSSKIMKEMHFLVRKFVTTHQGHWVVCKRRLNSPAVTLAFVSENEREEILSVDIVPALEVPQGWPQAARAGPVVDKWLGKNARRKFLSQPVYFVPKRPKQRNLSDVEKESWRISFSHIEKEMMKYHGNKKTCCEGRTNECCRKLCLRLLKCLFEGLKETHQGKLSSLCSYHGKTVFFHHLSVRCEDSLWTPGQLSDCFMKLLGDFENAAQLGSLPHFFVPDFNLFSPAVFSKRSRLFLVEVLRNQRESGLPLLQVQRSPPALFYTPALPPQIEEISAEAVTPLNHDTMTFQTSSFTYSYMTLACVIVFMAIGCVFRALVQ</sequence>
<dbReference type="Gene3D" id="1.10.1410.40">
    <property type="match status" value="1"/>
</dbReference>
<name>A0AAR2JUT0_PYGNA</name>
<evidence type="ECO:0000256" key="2">
    <source>
        <dbReference type="SAM" id="Phobius"/>
    </source>
</evidence>
<accession>A0AAR2JUT0</accession>
<dbReference type="AlphaFoldDB" id="A0AAR2JUT0"/>
<dbReference type="PANTHER" id="PTHR10656">
    <property type="entry name" value="CELL FATE DETERMINING PROTEIN MAB21-RELATED"/>
    <property type="match status" value="1"/>
</dbReference>
<dbReference type="GO" id="GO:0032481">
    <property type="term" value="P:positive regulation of type I interferon production"/>
    <property type="evidence" value="ECO:0007669"/>
    <property type="project" value="TreeGrafter"/>
</dbReference>
<reference evidence="5" key="2">
    <citation type="submission" date="2025-08" db="UniProtKB">
        <authorList>
            <consortium name="Ensembl"/>
        </authorList>
    </citation>
    <scope>IDENTIFICATION</scope>
</reference>
<feature type="domain" description="Mab-21-like nucleotidyltransferase" evidence="3">
    <location>
        <begin position="103"/>
        <end position="286"/>
    </location>
</feature>
<dbReference type="InterPro" id="IPR046903">
    <property type="entry name" value="Mab-21-like_nuc_Trfase"/>
</dbReference>
<dbReference type="PANTHER" id="PTHR10656:SF35">
    <property type="entry name" value="CYCLIC GMP-AMP SYNTHASE"/>
    <property type="match status" value="1"/>
</dbReference>
<dbReference type="GO" id="GO:0002230">
    <property type="term" value="P:positive regulation of defense response to virus by host"/>
    <property type="evidence" value="ECO:0007669"/>
    <property type="project" value="TreeGrafter"/>
</dbReference>
<reference evidence="5" key="3">
    <citation type="submission" date="2025-09" db="UniProtKB">
        <authorList>
            <consortium name="Ensembl"/>
        </authorList>
    </citation>
    <scope>IDENTIFICATION</scope>
</reference>